<dbReference type="OrthoDB" id="2290207at2"/>
<evidence type="ECO:0000313" key="2">
    <source>
        <dbReference type="EMBL" id="KRM79208.1"/>
    </source>
</evidence>
<gene>
    <name evidence="2" type="ORF">FC84_GL001377</name>
</gene>
<organism evidence="2 3">
    <name type="scientific">Lapidilactobacillus dextrinicus DSM 20335</name>
    <dbReference type="NCBI Taxonomy" id="1423738"/>
    <lineage>
        <taxon>Bacteria</taxon>
        <taxon>Bacillati</taxon>
        <taxon>Bacillota</taxon>
        <taxon>Bacilli</taxon>
        <taxon>Lactobacillales</taxon>
        <taxon>Lactobacillaceae</taxon>
        <taxon>Lapidilactobacillus</taxon>
    </lineage>
</organism>
<feature type="transmembrane region" description="Helical" evidence="1">
    <location>
        <begin position="62"/>
        <end position="82"/>
    </location>
</feature>
<dbReference type="RefSeq" id="WP_057754975.1">
    <property type="nucleotide sequence ID" value="NZ_AYYK01000004.1"/>
</dbReference>
<keyword evidence="1" id="KW-1133">Transmembrane helix</keyword>
<keyword evidence="1" id="KW-0812">Transmembrane</keyword>
<name>A0A0R2BI64_9LACO</name>
<proteinExistence type="predicted"/>
<keyword evidence="1" id="KW-0472">Membrane</keyword>
<feature type="transmembrane region" description="Helical" evidence="1">
    <location>
        <begin position="103"/>
        <end position="136"/>
    </location>
</feature>
<dbReference type="STRING" id="1423738.FC84_GL001377"/>
<dbReference type="EMBL" id="AYYK01000004">
    <property type="protein sequence ID" value="KRM79208.1"/>
    <property type="molecule type" value="Genomic_DNA"/>
</dbReference>
<dbReference type="AlphaFoldDB" id="A0A0R2BI64"/>
<evidence type="ECO:0000256" key="1">
    <source>
        <dbReference type="SAM" id="Phobius"/>
    </source>
</evidence>
<keyword evidence="3" id="KW-1185">Reference proteome</keyword>
<feature type="transmembrane region" description="Helical" evidence="1">
    <location>
        <begin position="186"/>
        <end position="206"/>
    </location>
</feature>
<evidence type="ECO:0008006" key="4">
    <source>
        <dbReference type="Google" id="ProtNLM"/>
    </source>
</evidence>
<reference evidence="2 3" key="1">
    <citation type="journal article" date="2015" name="Genome Announc.">
        <title>Expanding the biotechnology potential of lactobacilli through comparative genomics of 213 strains and associated genera.</title>
        <authorList>
            <person name="Sun Z."/>
            <person name="Harris H.M."/>
            <person name="McCann A."/>
            <person name="Guo C."/>
            <person name="Argimon S."/>
            <person name="Zhang W."/>
            <person name="Yang X."/>
            <person name="Jeffery I.B."/>
            <person name="Cooney J.C."/>
            <person name="Kagawa T.F."/>
            <person name="Liu W."/>
            <person name="Song Y."/>
            <person name="Salvetti E."/>
            <person name="Wrobel A."/>
            <person name="Rasinkangas P."/>
            <person name="Parkhill J."/>
            <person name="Rea M.C."/>
            <person name="O'Sullivan O."/>
            <person name="Ritari J."/>
            <person name="Douillard F.P."/>
            <person name="Paul Ross R."/>
            <person name="Yang R."/>
            <person name="Briner A.E."/>
            <person name="Felis G.E."/>
            <person name="de Vos W.M."/>
            <person name="Barrangou R."/>
            <person name="Klaenhammer T.R."/>
            <person name="Caufield P.W."/>
            <person name="Cui Y."/>
            <person name="Zhang H."/>
            <person name="O'Toole P.W."/>
        </authorList>
    </citation>
    <scope>NUCLEOTIDE SEQUENCE [LARGE SCALE GENOMIC DNA]</scope>
    <source>
        <strain evidence="2 3">DSM 20335</strain>
    </source>
</reference>
<accession>A0A0R2BI64</accession>
<feature type="transmembrane region" description="Helical" evidence="1">
    <location>
        <begin position="142"/>
        <end position="174"/>
    </location>
</feature>
<feature type="transmembrane region" description="Helical" evidence="1">
    <location>
        <begin position="25"/>
        <end position="47"/>
    </location>
</feature>
<dbReference type="Proteomes" id="UP000051813">
    <property type="component" value="Unassembled WGS sequence"/>
</dbReference>
<feature type="transmembrane region" description="Helical" evidence="1">
    <location>
        <begin position="226"/>
        <end position="251"/>
    </location>
</feature>
<protein>
    <recommendedName>
        <fullName evidence="4">ABC-2 type transporter domain-containing protein</fullName>
    </recommendedName>
</protein>
<sequence length="263" mass="29424">MTKLSSILSMVKTELEMEAKTRYKYLASTLSDFVIFTLAYIAVLFFADVTVINQSYHTNDGTILILIGYMFWNVGVVAMDISTQTIESDSRAGILETEIQSRFPLWVLIMVRSWVTNLITFGYLLIISLITAIVIGQSVLSLLNAILLVMLLSSVSNLGMFGIGLIFGAGSLIFKSIGQWATLLQGIILIFANVAIPYTTWIQAILPFGLGIEIARSLYLQRDVEWITVLVYIVINVILLCIGLLIFNIALQHERKYGSFERF</sequence>
<dbReference type="PATRIC" id="fig|1423738.3.peg.1391"/>
<comment type="caution">
    <text evidence="2">The sequence shown here is derived from an EMBL/GenBank/DDBJ whole genome shotgun (WGS) entry which is preliminary data.</text>
</comment>
<evidence type="ECO:0000313" key="3">
    <source>
        <dbReference type="Proteomes" id="UP000051813"/>
    </source>
</evidence>